<accession>F3L5Y6</accession>
<dbReference type="AlphaFoldDB" id="F3L5Y6"/>
<dbReference type="Proteomes" id="UP000005615">
    <property type="component" value="Unassembled WGS sequence"/>
</dbReference>
<keyword evidence="5" id="KW-0408">Iron</keyword>
<evidence type="ECO:0000256" key="4">
    <source>
        <dbReference type="ARBA" id="ARBA00023002"/>
    </source>
</evidence>
<dbReference type="GO" id="GO:0006790">
    <property type="term" value="P:sulfur compound metabolic process"/>
    <property type="evidence" value="ECO:0007669"/>
    <property type="project" value="TreeGrafter"/>
</dbReference>
<dbReference type="InterPro" id="IPR042098">
    <property type="entry name" value="TauD-like_sf"/>
</dbReference>
<dbReference type="Gene3D" id="3.60.130.10">
    <property type="entry name" value="Clavaminate synthase-like"/>
    <property type="match status" value="1"/>
</dbReference>
<reference evidence="6 7" key="1">
    <citation type="journal article" date="2011" name="J. Bacteriol.">
        <title>Genome sequence of strain IMCC3088, a proteorhodopsin-containing marine bacterium belonging to the OM60/NOR5 clade.</title>
        <authorList>
            <person name="Jang Y."/>
            <person name="Oh H.M."/>
            <person name="Kang I."/>
            <person name="Lee K."/>
            <person name="Yang S.J."/>
            <person name="Cho J.C."/>
        </authorList>
    </citation>
    <scope>NUCLEOTIDE SEQUENCE [LARGE SCALE GENOMIC DNA]</scope>
    <source>
        <strain evidence="6 7">IMCC3088</strain>
    </source>
</reference>
<dbReference type="EMBL" id="AEIG01000142">
    <property type="protein sequence ID" value="EGG28254.1"/>
    <property type="molecule type" value="Genomic_DNA"/>
</dbReference>
<keyword evidence="7" id="KW-1185">Reference proteome</keyword>
<evidence type="ECO:0000256" key="1">
    <source>
        <dbReference type="ARBA" id="ARBA00005896"/>
    </source>
</evidence>
<keyword evidence="4" id="KW-0560">Oxidoreductase</keyword>
<dbReference type="Pfam" id="PF02668">
    <property type="entry name" value="TauD"/>
    <property type="match status" value="1"/>
</dbReference>
<evidence type="ECO:0000313" key="7">
    <source>
        <dbReference type="Proteomes" id="UP000005615"/>
    </source>
</evidence>
<evidence type="ECO:0000256" key="2">
    <source>
        <dbReference type="ARBA" id="ARBA00022723"/>
    </source>
</evidence>
<evidence type="ECO:0000313" key="6">
    <source>
        <dbReference type="EMBL" id="EGG28254.1"/>
    </source>
</evidence>
<keyword evidence="3 6" id="KW-0223">Dioxygenase</keyword>
<dbReference type="GO" id="GO:0046872">
    <property type="term" value="F:metal ion binding"/>
    <property type="evidence" value="ECO:0007669"/>
    <property type="project" value="UniProtKB-KW"/>
</dbReference>
<evidence type="ECO:0000256" key="3">
    <source>
        <dbReference type="ARBA" id="ARBA00022964"/>
    </source>
</evidence>
<evidence type="ECO:0000256" key="5">
    <source>
        <dbReference type="ARBA" id="ARBA00023004"/>
    </source>
</evidence>
<proteinExistence type="inferred from homology"/>
<dbReference type="InterPro" id="IPR051323">
    <property type="entry name" value="AtsK-like"/>
</dbReference>
<dbReference type="GO" id="GO:0000908">
    <property type="term" value="F:taurine dioxygenase activity"/>
    <property type="evidence" value="ECO:0007669"/>
    <property type="project" value="TreeGrafter"/>
</dbReference>
<dbReference type="InterPro" id="IPR003819">
    <property type="entry name" value="TauD/TfdA-like"/>
</dbReference>
<dbReference type="STRING" id="2518989.IMCC3088_565"/>
<comment type="similarity">
    <text evidence="1">Belongs to the TfdA dioxygenase family.</text>
</comment>
<dbReference type="GO" id="GO:0005737">
    <property type="term" value="C:cytoplasm"/>
    <property type="evidence" value="ECO:0007669"/>
    <property type="project" value="TreeGrafter"/>
</dbReference>
<protein>
    <submittedName>
        <fullName evidence="6">Alpha-ketoglutarate-dependent taurine dioxygenase</fullName>
    </submittedName>
</protein>
<name>F3L5Y6_9GAMM</name>
<dbReference type="eggNOG" id="COG2175">
    <property type="taxonomic scope" value="Bacteria"/>
</dbReference>
<dbReference type="OrthoDB" id="581608at2"/>
<gene>
    <name evidence="6" type="ORF">IMCC3088_565</name>
</gene>
<organism evidence="6 7">
    <name type="scientific">Aequoribacter fuscus</name>
    <dbReference type="NCBI Taxonomy" id="2518989"/>
    <lineage>
        <taxon>Bacteria</taxon>
        <taxon>Pseudomonadati</taxon>
        <taxon>Pseudomonadota</taxon>
        <taxon>Gammaproteobacteria</taxon>
        <taxon>Cellvibrionales</taxon>
        <taxon>Halieaceae</taxon>
        <taxon>Aequoribacter</taxon>
    </lineage>
</organism>
<dbReference type="PANTHER" id="PTHR30468:SF1">
    <property type="entry name" value="ALPHA-KETOGLUTARATE-DEPENDENT SULFONATE DIOXYGENASE"/>
    <property type="match status" value="1"/>
</dbReference>
<dbReference type="PANTHER" id="PTHR30468">
    <property type="entry name" value="ALPHA-KETOGLUTARATE-DEPENDENT SULFONATE DIOXYGENASE"/>
    <property type="match status" value="1"/>
</dbReference>
<dbReference type="SUPFAM" id="SSF51197">
    <property type="entry name" value="Clavaminate synthase-like"/>
    <property type="match status" value="1"/>
</dbReference>
<dbReference type="RefSeq" id="WP_009577290.1">
    <property type="nucleotide sequence ID" value="NZ_AEIG01000142.1"/>
</dbReference>
<sequence length="282" mass="31446">MSLTVTPTGSSCGAVATGIDLTESVSPEIVSELRSHWLEHKVLVFPRQNLSNDDLERVSAYFGELGDDPFFGHIEGHKHICAIQRNADETAPVFAEIFHSDWSFMKTPPAATALYGIKIPPSGGDTLFADQVAAYEQMPDELRARTEGLMAIHSAELGYAPDGVYGDSEENRQRSMKIVTSEKARDKQEHPLVITHRETGNKALFSSLAYIQGFVGMDKSESDALLIDLYNHQSKEEFVYRHKWEKGMLVIWDNRSVLHSATGGYDGYDRLLHRTTISDTVI</sequence>
<comment type="caution">
    <text evidence="6">The sequence shown here is derived from an EMBL/GenBank/DDBJ whole genome shotgun (WGS) entry which is preliminary data.</text>
</comment>
<keyword evidence="2" id="KW-0479">Metal-binding</keyword>